<dbReference type="Gene3D" id="2.60.120.10">
    <property type="entry name" value="Jelly Rolls"/>
    <property type="match status" value="1"/>
</dbReference>
<dbReference type="SUPFAM" id="SSF46785">
    <property type="entry name" value="Winged helix' DNA-binding domain"/>
    <property type="match status" value="1"/>
</dbReference>
<dbReference type="AlphaFoldDB" id="A0A139BPI9"/>
<dbReference type="SMART" id="SM00100">
    <property type="entry name" value="cNMP"/>
    <property type="match status" value="1"/>
</dbReference>
<dbReference type="SUPFAM" id="SSF51206">
    <property type="entry name" value="cAMP-binding domain-like"/>
    <property type="match status" value="1"/>
</dbReference>
<dbReference type="InterPro" id="IPR012318">
    <property type="entry name" value="HTH_CRP"/>
</dbReference>
<dbReference type="InterPro" id="IPR000595">
    <property type="entry name" value="cNMP-bd_dom"/>
</dbReference>
<keyword evidence="1" id="KW-0805">Transcription regulation</keyword>
<dbReference type="InterPro" id="IPR050397">
    <property type="entry name" value="Env_Response_Regulators"/>
</dbReference>
<feature type="domain" description="Cyclic nucleotide-binding" evidence="4">
    <location>
        <begin position="21"/>
        <end position="106"/>
    </location>
</feature>
<name>A0A139BPI9_9PROT</name>
<evidence type="ECO:0000256" key="2">
    <source>
        <dbReference type="ARBA" id="ARBA00023125"/>
    </source>
</evidence>
<sequence length="243" mass="27414">MRINQDQHMPVAYRIPVANNMLAALPAKDYQSLLAHLETITLSSGEVLYRPGEPIIHVYFPTDTLVSLLTMAEGHHAIEVGMVGREGMLGIPLALGVNESPVHAVVQGAGLALRMSSAHFHKEFQRSTQFQREVYRYIYELMIQMTQTAACNRFHRVEARLARWLLMTRDRVQSNQFHLTQDILSNMLGVRRVGITKAAGDLRQRKLISYNRGEISILDGDGLETAACQCYQIVKDMHDVART</sequence>
<dbReference type="GO" id="GO:0003677">
    <property type="term" value="F:DNA binding"/>
    <property type="evidence" value="ECO:0007669"/>
    <property type="project" value="UniProtKB-KW"/>
</dbReference>
<evidence type="ECO:0000256" key="1">
    <source>
        <dbReference type="ARBA" id="ARBA00023015"/>
    </source>
</evidence>
<keyword evidence="2" id="KW-0238">DNA-binding</keyword>
<dbReference type="PATRIC" id="fig|1796491.3.peg.3238"/>
<dbReference type="Proteomes" id="UP000070578">
    <property type="component" value="Unassembled WGS sequence"/>
</dbReference>
<evidence type="ECO:0000313" key="7">
    <source>
        <dbReference type="Proteomes" id="UP000070578"/>
    </source>
</evidence>
<dbReference type="PANTHER" id="PTHR24567">
    <property type="entry name" value="CRP FAMILY TRANSCRIPTIONAL REGULATORY PROTEIN"/>
    <property type="match status" value="1"/>
</dbReference>
<dbReference type="InterPro" id="IPR018490">
    <property type="entry name" value="cNMP-bd_dom_sf"/>
</dbReference>
<dbReference type="InterPro" id="IPR014710">
    <property type="entry name" value="RmlC-like_jellyroll"/>
</dbReference>
<dbReference type="InterPro" id="IPR036390">
    <property type="entry name" value="WH_DNA-bd_sf"/>
</dbReference>
<evidence type="ECO:0008006" key="8">
    <source>
        <dbReference type="Google" id="ProtNLM"/>
    </source>
</evidence>
<accession>A0A139BPI9</accession>
<dbReference type="GO" id="GO:0005829">
    <property type="term" value="C:cytosol"/>
    <property type="evidence" value="ECO:0007669"/>
    <property type="project" value="TreeGrafter"/>
</dbReference>
<gene>
    <name evidence="6" type="ORF">AWT59_2954</name>
</gene>
<feature type="domain" description="HTH crp-type" evidence="5">
    <location>
        <begin position="155"/>
        <end position="221"/>
    </location>
</feature>
<evidence type="ECO:0000313" key="6">
    <source>
        <dbReference type="EMBL" id="KXS30917.1"/>
    </source>
</evidence>
<dbReference type="EMBL" id="LSLI01000120">
    <property type="protein sequence ID" value="KXS30917.1"/>
    <property type="molecule type" value="Genomic_DNA"/>
</dbReference>
<dbReference type="GO" id="GO:0003700">
    <property type="term" value="F:DNA-binding transcription factor activity"/>
    <property type="evidence" value="ECO:0007669"/>
    <property type="project" value="TreeGrafter"/>
</dbReference>
<evidence type="ECO:0000259" key="4">
    <source>
        <dbReference type="PROSITE" id="PS50042"/>
    </source>
</evidence>
<dbReference type="CDD" id="cd00038">
    <property type="entry name" value="CAP_ED"/>
    <property type="match status" value="1"/>
</dbReference>
<reference evidence="6 7" key="2">
    <citation type="submission" date="2016-03" db="EMBL/GenBank/DDBJ databases">
        <title>New uncultured bacterium of the family Gallionellaceae from acid mine drainage: description and reconstruction of genome based on metagenomic analysis of microbial community.</title>
        <authorList>
            <person name="Kadnikov V."/>
            <person name="Ivasenko D."/>
            <person name="Beletsky A."/>
            <person name="Mardanov A."/>
            <person name="Danilova E."/>
            <person name="Pimenov N."/>
            <person name="Karnachuk O."/>
            <person name="Ravin N."/>
        </authorList>
    </citation>
    <scope>NUCLEOTIDE SEQUENCE [LARGE SCALE GENOMIC DNA]</scope>
    <source>
        <strain evidence="6">ShG14-8</strain>
    </source>
</reference>
<dbReference type="PANTHER" id="PTHR24567:SF74">
    <property type="entry name" value="HTH-TYPE TRANSCRIPTIONAL REGULATOR ARCR"/>
    <property type="match status" value="1"/>
</dbReference>
<proteinExistence type="predicted"/>
<evidence type="ECO:0000256" key="3">
    <source>
        <dbReference type="ARBA" id="ARBA00023163"/>
    </source>
</evidence>
<keyword evidence="3" id="KW-0804">Transcription</keyword>
<dbReference type="PROSITE" id="PS51063">
    <property type="entry name" value="HTH_CRP_2"/>
    <property type="match status" value="1"/>
</dbReference>
<protein>
    <recommendedName>
        <fullName evidence="8">Crp/Fnr family transcriptional regulator</fullName>
    </recommendedName>
</protein>
<organism evidence="6 7">
    <name type="scientific">Candidatus Gallionella acididurans</name>
    <dbReference type="NCBI Taxonomy" id="1796491"/>
    <lineage>
        <taxon>Bacteria</taxon>
        <taxon>Pseudomonadati</taxon>
        <taxon>Pseudomonadota</taxon>
        <taxon>Betaproteobacteria</taxon>
        <taxon>Nitrosomonadales</taxon>
        <taxon>Gallionellaceae</taxon>
        <taxon>Gallionella</taxon>
    </lineage>
</organism>
<reference evidence="6 7" key="1">
    <citation type="submission" date="2016-02" db="EMBL/GenBank/DDBJ databases">
        <authorList>
            <person name="Wen L."/>
            <person name="He K."/>
            <person name="Yang H."/>
        </authorList>
    </citation>
    <scope>NUCLEOTIDE SEQUENCE [LARGE SCALE GENOMIC DNA]</scope>
    <source>
        <strain evidence="6">ShG14-8</strain>
    </source>
</reference>
<dbReference type="Pfam" id="PF13545">
    <property type="entry name" value="HTH_Crp_2"/>
    <property type="match status" value="1"/>
</dbReference>
<dbReference type="PROSITE" id="PS50042">
    <property type="entry name" value="CNMP_BINDING_3"/>
    <property type="match status" value="1"/>
</dbReference>
<comment type="caution">
    <text evidence="6">The sequence shown here is derived from an EMBL/GenBank/DDBJ whole genome shotgun (WGS) entry which is preliminary data.</text>
</comment>
<evidence type="ECO:0000259" key="5">
    <source>
        <dbReference type="PROSITE" id="PS51063"/>
    </source>
</evidence>